<evidence type="ECO:0000313" key="3">
    <source>
        <dbReference type="Proteomes" id="UP000295468"/>
    </source>
</evidence>
<dbReference type="OrthoDB" id="1420375at2"/>
<evidence type="ECO:0000313" key="2">
    <source>
        <dbReference type="EMBL" id="TDQ29069.1"/>
    </source>
</evidence>
<dbReference type="EMBL" id="SNYI01000003">
    <property type="protein sequence ID" value="TDQ29069.1"/>
    <property type="molecule type" value="Genomic_DNA"/>
</dbReference>
<dbReference type="AlphaFoldDB" id="A0A4R6TIR3"/>
<dbReference type="InterPro" id="IPR036514">
    <property type="entry name" value="SGNH_hydro_sf"/>
</dbReference>
<evidence type="ECO:0000256" key="1">
    <source>
        <dbReference type="SAM" id="Phobius"/>
    </source>
</evidence>
<dbReference type="GO" id="GO:0016788">
    <property type="term" value="F:hydrolase activity, acting on ester bonds"/>
    <property type="evidence" value="ECO:0007669"/>
    <property type="project" value="UniProtKB-ARBA"/>
</dbReference>
<keyword evidence="1" id="KW-0472">Membrane</keyword>
<dbReference type="Gene3D" id="3.40.50.1110">
    <property type="entry name" value="SGNH hydrolase"/>
    <property type="match status" value="1"/>
</dbReference>
<dbReference type="RefSeq" id="WP_133644665.1">
    <property type="nucleotide sequence ID" value="NZ_SNYI01000003.1"/>
</dbReference>
<gene>
    <name evidence="2" type="ORF">CLV82_2519</name>
</gene>
<name>A0A4R6TIR3_9FLAO</name>
<organism evidence="2 3">
    <name type="scientific">Zeaxanthinibacter enoshimensis</name>
    <dbReference type="NCBI Taxonomy" id="392009"/>
    <lineage>
        <taxon>Bacteria</taxon>
        <taxon>Pseudomonadati</taxon>
        <taxon>Bacteroidota</taxon>
        <taxon>Flavobacteriia</taxon>
        <taxon>Flavobacteriales</taxon>
        <taxon>Flavobacteriaceae</taxon>
        <taxon>Zeaxanthinibacter</taxon>
    </lineage>
</organism>
<reference evidence="2 3" key="1">
    <citation type="submission" date="2019-03" db="EMBL/GenBank/DDBJ databases">
        <title>Genomic Encyclopedia of Archaeal and Bacterial Type Strains, Phase II (KMG-II): from individual species to whole genera.</title>
        <authorList>
            <person name="Goeker M."/>
        </authorList>
    </citation>
    <scope>NUCLEOTIDE SEQUENCE [LARGE SCALE GENOMIC DNA]</scope>
    <source>
        <strain evidence="2 3">DSM 18435</strain>
    </source>
</reference>
<evidence type="ECO:0008006" key="4">
    <source>
        <dbReference type="Google" id="ProtNLM"/>
    </source>
</evidence>
<proteinExistence type="predicted"/>
<sequence>MRKYLLNILIFFFCAWILGEIIIRVFHLVPDIPKRIIEPEMGLQIYEPGQSGYYTMAEEKWKVNQHGWVGVANSGKKAQISVIGDSYIENLMNPLRCHQGYLLENLLKDYSVFEAGRSGVTFIEALQISKLLDPKINPKYHLIYVNEGDFKESIAGIRRYKDRVQIDLEQKRILQAELKSPVAKQILYSNKFLYYLYLRFPLFVSDQDKNKVVINKTDNKKFHQALIDLFEFCEDEFDTNRIILVFHPNTDPNIQSLAKNAGFNTISLYKSEEDNWSISSEDPHWSCYGHQQAAEQIASEFPKLQEDI</sequence>
<keyword evidence="1" id="KW-0812">Transmembrane</keyword>
<keyword evidence="1" id="KW-1133">Transmembrane helix</keyword>
<dbReference type="Proteomes" id="UP000295468">
    <property type="component" value="Unassembled WGS sequence"/>
</dbReference>
<accession>A0A4R6TIR3</accession>
<comment type="caution">
    <text evidence="2">The sequence shown here is derived from an EMBL/GenBank/DDBJ whole genome shotgun (WGS) entry which is preliminary data.</text>
</comment>
<feature type="transmembrane region" description="Helical" evidence="1">
    <location>
        <begin position="6"/>
        <end position="26"/>
    </location>
</feature>
<protein>
    <recommendedName>
        <fullName evidence="4">GDSL-like lipase/acylhydrolase family protein</fullName>
    </recommendedName>
</protein>
<keyword evidence="3" id="KW-1185">Reference proteome</keyword>
<dbReference type="SUPFAM" id="SSF52266">
    <property type="entry name" value="SGNH hydrolase"/>
    <property type="match status" value="1"/>
</dbReference>